<accession>A0A645A5M5</accession>
<organism evidence="2">
    <name type="scientific">bioreactor metagenome</name>
    <dbReference type="NCBI Taxonomy" id="1076179"/>
    <lineage>
        <taxon>unclassified sequences</taxon>
        <taxon>metagenomes</taxon>
        <taxon>ecological metagenomes</taxon>
    </lineage>
</organism>
<evidence type="ECO:0000313" key="2">
    <source>
        <dbReference type="EMBL" id="MPM48387.1"/>
    </source>
</evidence>
<dbReference type="InterPro" id="IPR058710">
    <property type="entry name" value="PEPCK_lobe_2"/>
</dbReference>
<evidence type="ECO:0000259" key="1">
    <source>
        <dbReference type="Pfam" id="PF26300"/>
    </source>
</evidence>
<proteinExistence type="predicted"/>
<feature type="domain" description="PPi-type phosphoenolpyruvate carboxykinase lobe 2" evidence="1">
    <location>
        <begin position="52"/>
        <end position="159"/>
    </location>
</feature>
<dbReference type="EC" id="4.1.1.38" evidence="2"/>
<protein>
    <submittedName>
        <fullName evidence="2">PPi-type phosphoenolpyruvate carboxykinase</fullName>
        <ecNumber evidence="2">4.1.1.38</ecNumber>
    </submittedName>
</protein>
<sequence length="689" mass="76102">MAQSGVDRTQWSLIGTSAASTACHKPSTVSGGGKSEISKAITDAFVYGNAYVKDFDADIDTVASILARDFANRFADPARNGADHREVLSDRRSIGSVIKLLTPSDDYTWEYNEWLRTIPQHIKELVFVVKRSYRPEWGTDWRRHFSVGIMNGRAGNALRLDGDKVIVNMLRVGFDQDGSWRLFSLRPDFSPALKVQTEDDITASTVVPAAVLGLPGDLSRKVVTNCERLLFQRPDDAIHRGYDKQAERDIARPDTFLSNFQPLDHRDARQMRDDAVDFSTFSEPAQELISRVADLPDDQAPAWWVCSAQPRLVDGKPSKNPRYLQLRPDIADPGETAKADLAIHLHRRIPSSQPEPVPVDLVAAGRRNNPPEPGIPPLCAFNPLHYLELPELFMEFISSMTGKSPSTTGAGSEGALTKGPFNALPAVFDLNAALLSYILTGYDGWLSCAGHLGPKVRVDHDISLLVPEVFSRMSEAERDARTLIEQGFLEKVGDVAVEGRTVPASRLGYRMTKRFATAYFGRIFMHPDVVFTDEMLRPELQDPAVFAESVDTIVHTHERVAAAYFADGTADLACPPLRAVLEIMAFGATADGRTLDDPAVRELFTRENVLAGDWYAARLDAQQTARVRRAGAAVDHLTRFVGRSDATEVTERLGLTDRLTRARAELARVSAPDYRARLVGELGLQPQLG</sequence>
<keyword evidence="2" id="KW-0808">Transferase</keyword>
<dbReference type="GO" id="GO:0030585">
    <property type="term" value="F:phosphoenolpyruvate carboxykinase (diphosphate) activity"/>
    <property type="evidence" value="ECO:0007669"/>
    <property type="project" value="UniProtKB-EC"/>
</dbReference>
<name>A0A645A5M5_9ZZZZ</name>
<dbReference type="EMBL" id="VSSQ01012076">
    <property type="protein sequence ID" value="MPM48387.1"/>
    <property type="molecule type" value="Genomic_DNA"/>
</dbReference>
<dbReference type="GO" id="GO:0016301">
    <property type="term" value="F:kinase activity"/>
    <property type="evidence" value="ECO:0007669"/>
    <property type="project" value="UniProtKB-KW"/>
</dbReference>
<gene>
    <name evidence="2" type="ORF">SDC9_95112</name>
</gene>
<keyword evidence="2" id="KW-0418">Kinase</keyword>
<dbReference type="AlphaFoldDB" id="A0A645A5M5"/>
<keyword evidence="2" id="KW-0670">Pyruvate</keyword>
<comment type="caution">
    <text evidence="2">The sequence shown here is derived from an EMBL/GenBank/DDBJ whole genome shotgun (WGS) entry which is preliminary data.</text>
</comment>
<reference evidence="2" key="1">
    <citation type="submission" date="2019-08" db="EMBL/GenBank/DDBJ databases">
        <authorList>
            <person name="Kucharzyk K."/>
            <person name="Murdoch R.W."/>
            <person name="Higgins S."/>
            <person name="Loffler F."/>
        </authorList>
    </citation>
    <scope>NUCLEOTIDE SEQUENCE</scope>
</reference>
<dbReference type="Pfam" id="PF26300">
    <property type="entry name" value="PEPCK_PPi_lobe_2"/>
    <property type="match status" value="1"/>
</dbReference>
<keyword evidence="2" id="KW-0456">Lyase</keyword>